<evidence type="ECO:0000313" key="3">
    <source>
        <dbReference type="Proteomes" id="UP000292082"/>
    </source>
</evidence>
<evidence type="ECO:0000256" key="1">
    <source>
        <dbReference type="SAM" id="MobiDB-lite"/>
    </source>
</evidence>
<gene>
    <name evidence="2" type="ORF">BD310DRAFT_910892</name>
</gene>
<keyword evidence="3" id="KW-1185">Reference proteome</keyword>
<name>A0A4Q9P8Z6_9APHY</name>
<organism evidence="2 3">
    <name type="scientific">Dichomitus squalens</name>
    <dbReference type="NCBI Taxonomy" id="114155"/>
    <lineage>
        <taxon>Eukaryota</taxon>
        <taxon>Fungi</taxon>
        <taxon>Dikarya</taxon>
        <taxon>Basidiomycota</taxon>
        <taxon>Agaricomycotina</taxon>
        <taxon>Agaricomycetes</taxon>
        <taxon>Polyporales</taxon>
        <taxon>Polyporaceae</taxon>
        <taxon>Dichomitus</taxon>
    </lineage>
</organism>
<feature type="region of interest" description="Disordered" evidence="1">
    <location>
        <begin position="13"/>
        <end position="49"/>
    </location>
</feature>
<proteinExistence type="predicted"/>
<dbReference type="AlphaFoldDB" id="A0A4Q9P8Z6"/>
<protein>
    <submittedName>
        <fullName evidence="2">Uncharacterized protein</fullName>
    </submittedName>
</protein>
<dbReference type="EMBL" id="ML145406">
    <property type="protein sequence ID" value="TBU51080.1"/>
    <property type="molecule type" value="Genomic_DNA"/>
</dbReference>
<evidence type="ECO:0000313" key="2">
    <source>
        <dbReference type="EMBL" id="TBU51080.1"/>
    </source>
</evidence>
<dbReference type="Proteomes" id="UP000292082">
    <property type="component" value="Unassembled WGS sequence"/>
</dbReference>
<feature type="non-terminal residue" evidence="2">
    <location>
        <position position="229"/>
    </location>
</feature>
<feature type="region of interest" description="Disordered" evidence="1">
    <location>
        <begin position="113"/>
        <end position="132"/>
    </location>
</feature>
<sequence>MISATLKDIMVEELTKPGRTRARNRLGESSDPLAPRTSPGFQAGNVLSSGSKASVSCAKKQSDKKGKPPGLTSYSVKIGSHSRAEQLRELAATTETSAGINLHYIETNWDDMPDLQSVSDSSESENSDWSDTEGSVLTEWEDEDGGHVPVGYFDDETNGKVPVLSPVQRIDPGFGLELPLIRRGERCVGDLYAAHAEYLLQLNGPYCCHDADIDKGGKPSPHVYRTSKD</sequence>
<accession>A0A4Q9P8Z6</accession>
<reference evidence="2 3" key="1">
    <citation type="submission" date="2019-01" db="EMBL/GenBank/DDBJ databases">
        <title>Draft genome sequences of three monokaryotic isolates of the white-rot basidiomycete fungus Dichomitus squalens.</title>
        <authorList>
            <consortium name="DOE Joint Genome Institute"/>
            <person name="Lopez S.C."/>
            <person name="Andreopoulos B."/>
            <person name="Pangilinan J."/>
            <person name="Lipzen A."/>
            <person name="Riley R."/>
            <person name="Ahrendt S."/>
            <person name="Ng V."/>
            <person name="Barry K."/>
            <person name="Daum C."/>
            <person name="Grigoriev I.V."/>
            <person name="Hilden K.S."/>
            <person name="Makela M.R."/>
            <person name="de Vries R.P."/>
        </authorList>
    </citation>
    <scope>NUCLEOTIDE SEQUENCE [LARGE SCALE GENOMIC DNA]</scope>
    <source>
        <strain evidence="2 3">CBS 464.89</strain>
    </source>
</reference>
<feature type="compositionally biased region" description="Acidic residues" evidence="1">
    <location>
        <begin position="122"/>
        <end position="131"/>
    </location>
</feature>